<dbReference type="InterPro" id="IPR051169">
    <property type="entry name" value="NADH-Q_oxidoreductase"/>
</dbReference>
<keyword evidence="3" id="KW-0285">Flavoprotein</keyword>
<evidence type="ECO:0000256" key="1">
    <source>
        <dbReference type="ARBA" id="ARBA00001974"/>
    </source>
</evidence>
<keyword evidence="4" id="KW-0274">FAD</keyword>
<sequence length="407" mass="43334">MKNILVIGGGFAGVWSALGAVRTARENGIDPDEIQVTLVSSGDDLVIRPRLYEAAPEGMRVSLDRVLGPVGVRRVAATVTSIDTYARSVVAVGRDAREIVLPYDRLVLAAGSQVVRPELRGAEHLFDIDTMGAAARLENHLRRAAEQQPFEGQFTVVVVGAGFTGLEIATELTERLREMAPADRHGEVRVVLVERADVVGPELGEGPRPHITGVLAELGVELRLGATLEEAGERSVTLSGGEVVPAAATVWTAGMRASDLTALVPGERDRIGRLVVDDHLRVQGVPGVYAAGDTAAARAEDEHLVTQSCQHAVPLGKFAGRNVAADLLGLDLVPFAPDPYVTCLDLGPGGAVLTSGWDRAVQLTGQEAKKLKQQINADWIYPPVDDAEHILRAADHRTTWPTEEATA</sequence>
<evidence type="ECO:0000256" key="3">
    <source>
        <dbReference type="ARBA" id="ARBA00022630"/>
    </source>
</evidence>
<dbReference type="GO" id="GO:0003955">
    <property type="term" value="F:NAD(P)H dehydrogenase (quinone) activity"/>
    <property type="evidence" value="ECO:0007669"/>
    <property type="project" value="TreeGrafter"/>
</dbReference>
<accession>A0A7K3QQ32</accession>
<protein>
    <submittedName>
        <fullName evidence="7">FAD-dependent oxidoreductase</fullName>
    </submittedName>
</protein>
<dbReference type="RefSeq" id="WP_164187849.1">
    <property type="nucleotide sequence ID" value="NZ_JAAGMR010000123.1"/>
</dbReference>
<dbReference type="PRINTS" id="PR00411">
    <property type="entry name" value="PNDRDTASEI"/>
</dbReference>
<dbReference type="Gene3D" id="3.50.50.100">
    <property type="match status" value="1"/>
</dbReference>
<dbReference type="PANTHER" id="PTHR42913">
    <property type="entry name" value="APOPTOSIS-INDUCING FACTOR 1"/>
    <property type="match status" value="1"/>
</dbReference>
<comment type="cofactor">
    <cofactor evidence="1">
        <name>FAD</name>
        <dbReference type="ChEBI" id="CHEBI:57692"/>
    </cofactor>
</comment>
<dbReference type="Proteomes" id="UP000470520">
    <property type="component" value="Unassembled WGS sequence"/>
</dbReference>
<proteinExistence type="inferred from homology"/>
<evidence type="ECO:0000256" key="5">
    <source>
        <dbReference type="ARBA" id="ARBA00023002"/>
    </source>
</evidence>
<comment type="caution">
    <text evidence="7">The sequence shown here is derived from an EMBL/GenBank/DDBJ whole genome shotgun (WGS) entry which is preliminary data.</text>
</comment>
<evidence type="ECO:0000259" key="6">
    <source>
        <dbReference type="Pfam" id="PF07992"/>
    </source>
</evidence>
<dbReference type="PRINTS" id="PR00368">
    <property type="entry name" value="FADPNR"/>
</dbReference>
<evidence type="ECO:0000313" key="7">
    <source>
        <dbReference type="EMBL" id="NEB92007.1"/>
    </source>
</evidence>
<gene>
    <name evidence="7" type="ORF">G3I21_09780</name>
</gene>
<dbReference type="Pfam" id="PF07992">
    <property type="entry name" value="Pyr_redox_2"/>
    <property type="match status" value="1"/>
</dbReference>
<evidence type="ECO:0000256" key="4">
    <source>
        <dbReference type="ARBA" id="ARBA00022827"/>
    </source>
</evidence>
<reference evidence="7 8" key="1">
    <citation type="submission" date="2020-01" db="EMBL/GenBank/DDBJ databases">
        <title>Insect and environment-associated Actinomycetes.</title>
        <authorList>
            <person name="Currrie C."/>
            <person name="Chevrette M."/>
            <person name="Carlson C."/>
            <person name="Stubbendieck R."/>
            <person name="Wendt-Pienkowski E."/>
        </authorList>
    </citation>
    <scope>NUCLEOTIDE SEQUENCE [LARGE SCALE GENOMIC DNA]</scope>
    <source>
        <strain evidence="7 8">SID7754</strain>
    </source>
</reference>
<dbReference type="InterPro" id="IPR036188">
    <property type="entry name" value="FAD/NAD-bd_sf"/>
</dbReference>
<name>A0A7K3QQ32_9ACTN</name>
<dbReference type="PANTHER" id="PTHR42913:SF3">
    <property type="entry name" value="64 KDA MITOCHONDRIAL NADH DEHYDROGENASE (EUROFUNG)"/>
    <property type="match status" value="1"/>
</dbReference>
<dbReference type="SUPFAM" id="SSF51905">
    <property type="entry name" value="FAD/NAD(P)-binding domain"/>
    <property type="match status" value="1"/>
</dbReference>
<feature type="domain" description="FAD/NAD(P)-binding" evidence="6">
    <location>
        <begin position="3"/>
        <end position="312"/>
    </location>
</feature>
<dbReference type="EMBL" id="JAAGMR010000123">
    <property type="protein sequence ID" value="NEB92007.1"/>
    <property type="molecule type" value="Genomic_DNA"/>
</dbReference>
<organism evidence="7 8">
    <name type="scientific">Streptomyces bauhiniae</name>
    <dbReference type="NCBI Taxonomy" id="2340725"/>
    <lineage>
        <taxon>Bacteria</taxon>
        <taxon>Bacillati</taxon>
        <taxon>Actinomycetota</taxon>
        <taxon>Actinomycetes</taxon>
        <taxon>Kitasatosporales</taxon>
        <taxon>Streptomycetaceae</taxon>
        <taxon>Streptomyces</taxon>
    </lineage>
</organism>
<evidence type="ECO:0000313" key="8">
    <source>
        <dbReference type="Proteomes" id="UP000470520"/>
    </source>
</evidence>
<dbReference type="GO" id="GO:0019646">
    <property type="term" value="P:aerobic electron transport chain"/>
    <property type="evidence" value="ECO:0007669"/>
    <property type="project" value="TreeGrafter"/>
</dbReference>
<comment type="similarity">
    <text evidence="2">Belongs to the NADH dehydrogenase family.</text>
</comment>
<dbReference type="InterPro" id="IPR023753">
    <property type="entry name" value="FAD/NAD-binding_dom"/>
</dbReference>
<dbReference type="AlphaFoldDB" id="A0A7K3QQ32"/>
<keyword evidence="5" id="KW-0560">Oxidoreductase</keyword>
<evidence type="ECO:0000256" key="2">
    <source>
        <dbReference type="ARBA" id="ARBA00005272"/>
    </source>
</evidence>